<feature type="signal peptide" evidence="2">
    <location>
        <begin position="1"/>
        <end position="20"/>
    </location>
</feature>
<gene>
    <name evidence="4" type="ORF">E0W69_019360</name>
</gene>
<proteinExistence type="predicted"/>
<sequence>MFFKKIVFLLYIFLSTSLLGKAQNLFDTTDLPPKYEMRGAWVSTVGNIDWPSKKNLTPDQQRAEFVQIIANLKAIGLNAVFVQVKPAGDAFYPSEYDPWSEYLTGTQGQAPTPFYDPLKFMIEETHRQGMEFHAWINPYRMVMDVSRSSVADNHVTKLHPDWFVHYGKQMIFNPGMPEAVKYITGVVRDIVNRYDVDGIHMDDYFYPYQEHGAFHDEDAYKKYGNGMSLSDWRRSNCNALIESIHNAIVADNPMVKFGVSPFGIYRNKSSIYVDGSNTSGSQAYDELYADILLWLKNGWVDYIAPQLYWEIGHARADYATLLNWWSSHMYGKQLYIGEGIYRANEASMRSVWRGTTEFPKHIQMERALGNKVQGEILFSTKDILKNPNGWADSLALHYYRKPAIVPPMDWIDKNQPEAPEIWVEHQSNGLMVNALLEAQSKEEVVKSYVLYTSVNPANIGNSPDFIQPSVTKDAKVFIPWESIPVGCSKFYIGMTALDRENNESDLSNLLIVTRVSGNTWKVKLGSE</sequence>
<keyword evidence="5" id="KW-1185">Reference proteome</keyword>
<keyword evidence="1 2" id="KW-0732">Signal</keyword>
<feature type="chain" id="PRO_5024367466" evidence="2">
    <location>
        <begin position="21"/>
        <end position="527"/>
    </location>
</feature>
<feature type="domain" description="Glycosyl hydrolase-like 10" evidence="3">
    <location>
        <begin position="36"/>
        <end position="347"/>
    </location>
</feature>
<dbReference type="Proteomes" id="UP000292424">
    <property type="component" value="Chromosome"/>
</dbReference>
<evidence type="ECO:0000313" key="4">
    <source>
        <dbReference type="EMBL" id="QES90718.1"/>
    </source>
</evidence>
<reference evidence="4 5" key="1">
    <citation type="submission" date="2019-09" db="EMBL/GenBank/DDBJ databases">
        <title>Complete genome sequence of Arachidicoccus sp. B3-10 isolated from apple orchard soil.</title>
        <authorList>
            <person name="Kim H.S."/>
            <person name="Han K.-I."/>
            <person name="Suh M.K."/>
            <person name="Lee K.C."/>
            <person name="Eom M.K."/>
            <person name="Kim J.-S."/>
            <person name="Kang S.W."/>
            <person name="Sin Y."/>
            <person name="Lee J.-S."/>
        </authorList>
    </citation>
    <scope>NUCLEOTIDE SEQUENCE [LARGE SCALE GENOMIC DNA]</scope>
    <source>
        <strain evidence="4 5">B3-10</strain>
    </source>
</reference>
<dbReference type="EMBL" id="CP044016">
    <property type="protein sequence ID" value="QES90718.1"/>
    <property type="molecule type" value="Genomic_DNA"/>
</dbReference>
<dbReference type="GO" id="GO:0016787">
    <property type="term" value="F:hydrolase activity"/>
    <property type="evidence" value="ECO:0007669"/>
    <property type="project" value="UniProtKB-KW"/>
</dbReference>
<dbReference type="PANTHER" id="PTHR43405">
    <property type="entry name" value="GLYCOSYL HYDROLASE DIGH"/>
    <property type="match status" value="1"/>
</dbReference>
<accession>A0A5P2G7P6</accession>
<dbReference type="InterPro" id="IPR052177">
    <property type="entry name" value="Divisome_Glycosyl_Hydrolase"/>
</dbReference>
<dbReference type="KEGG" id="arac:E0W69_019360"/>
<dbReference type="InterPro" id="IPR003790">
    <property type="entry name" value="GHL10"/>
</dbReference>
<dbReference type="OrthoDB" id="9773203at2"/>
<dbReference type="SUPFAM" id="SSF51445">
    <property type="entry name" value="(Trans)glycosidases"/>
    <property type="match status" value="1"/>
</dbReference>
<evidence type="ECO:0000313" key="5">
    <source>
        <dbReference type="Proteomes" id="UP000292424"/>
    </source>
</evidence>
<organism evidence="4 5">
    <name type="scientific">Rhizosphaericola mali</name>
    <dbReference type="NCBI Taxonomy" id="2545455"/>
    <lineage>
        <taxon>Bacteria</taxon>
        <taxon>Pseudomonadati</taxon>
        <taxon>Bacteroidota</taxon>
        <taxon>Chitinophagia</taxon>
        <taxon>Chitinophagales</taxon>
        <taxon>Chitinophagaceae</taxon>
        <taxon>Rhizosphaericola</taxon>
    </lineage>
</organism>
<evidence type="ECO:0000256" key="1">
    <source>
        <dbReference type="ARBA" id="ARBA00022729"/>
    </source>
</evidence>
<dbReference type="RefSeq" id="WP_131331703.1">
    <property type="nucleotide sequence ID" value="NZ_CP044016.1"/>
</dbReference>
<evidence type="ECO:0000259" key="3">
    <source>
        <dbReference type="Pfam" id="PF02638"/>
    </source>
</evidence>
<name>A0A5P2G7P6_9BACT</name>
<dbReference type="InterPro" id="IPR017853">
    <property type="entry name" value="GH"/>
</dbReference>
<protein>
    <submittedName>
        <fullName evidence="4">Family 10 glycosylhydrolase</fullName>
    </submittedName>
</protein>
<dbReference type="Gene3D" id="3.20.20.80">
    <property type="entry name" value="Glycosidases"/>
    <property type="match status" value="1"/>
</dbReference>
<keyword evidence="4" id="KW-0378">Hydrolase</keyword>
<evidence type="ECO:0000256" key="2">
    <source>
        <dbReference type="SAM" id="SignalP"/>
    </source>
</evidence>
<dbReference type="AlphaFoldDB" id="A0A5P2G7P6"/>
<dbReference type="PANTHER" id="PTHR43405:SF1">
    <property type="entry name" value="GLYCOSYL HYDROLASE DIGH"/>
    <property type="match status" value="1"/>
</dbReference>
<dbReference type="Pfam" id="PF02638">
    <property type="entry name" value="GHL10"/>
    <property type="match status" value="1"/>
</dbReference>